<accession>G2DG68</accession>
<keyword evidence="2" id="KW-1185">Reference proteome</keyword>
<name>G2DG68_9GAMM</name>
<evidence type="ECO:0000313" key="1">
    <source>
        <dbReference type="EMBL" id="EGV50378.1"/>
    </source>
</evidence>
<dbReference type="Proteomes" id="UP000004491">
    <property type="component" value="Unassembled WGS sequence"/>
</dbReference>
<dbReference type="EMBL" id="AFOC01000086">
    <property type="protein sequence ID" value="EGV50378.1"/>
    <property type="molecule type" value="Genomic_DNA"/>
</dbReference>
<reference evidence="1" key="1">
    <citation type="journal article" date="2011" name="ISME J.">
        <title>The endosymbionts of the deep-sea tubeworms Riftia pachyptila and Tevnia jerichonana share an identical physiology as revealed by proteogenomic analyses.</title>
        <authorList>
            <person name="Gardebrecht A."/>
            <person name="Markert S."/>
            <person name="Felbeck H."/>
            <person name="Thuermer A."/>
            <person name="Albrecht D."/>
            <person name="Wollherr A."/>
            <person name="Kabisch J."/>
            <person name="Lehmann R."/>
            <person name="Daniel R."/>
            <person name="Liesegang H."/>
            <person name="Hecker M."/>
            <person name="Sievert S.M."/>
            <person name="Schweder T."/>
        </authorList>
    </citation>
    <scope>NUCLEOTIDE SEQUENCE [LARGE SCALE GENOMIC DNA]</scope>
</reference>
<evidence type="ECO:0000313" key="2">
    <source>
        <dbReference type="Proteomes" id="UP000004491"/>
    </source>
</evidence>
<protein>
    <submittedName>
        <fullName evidence="1">Uncharacterized protein</fullName>
    </submittedName>
</protein>
<comment type="caution">
    <text evidence="1">The sequence shown here is derived from an EMBL/GenBank/DDBJ whole genome shotgun (WGS) entry which is preliminary data.</text>
</comment>
<gene>
    <name evidence="1" type="ORF">Rifp1Sym_dg00040</name>
</gene>
<proteinExistence type="predicted"/>
<sequence length="72" mass="8091">MDDLVRQRYPRLIRAVQRGNRLSEPEAVNALVEYGIFGITDDTVSEATAPLGGPLAAIRQGFRNRHRLSTQR</sequence>
<organism evidence="1 2">
    <name type="scientific">endosymbiont of Riftia pachyptila</name>
    <name type="common">vent Ph05</name>
    <dbReference type="NCBI Taxonomy" id="1048808"/>
    <lineage>
        <taxon>Bacteria</taxon>
        <taxon>Pseudomonadati</taxon>
        <taxon>Pseudomonadota</taxon>
        <taxon>Gammaproteobacteria</taxon>
        <taxon>sulfur-oxidizing symbionts</taxon>
    </lineage>
</organism>
<dbReference type="RefSeq" id="WP_005965329.1">
    <property type="nucleotide sequence ID" value="NZ_AFOC01000086.1"/>
</dbReference>
<dbReference type="AlphaFoldDB" id="G2DG68"/>